<dbReference type="EMBL" id="FOVH01000021">
    <property type="protein sequence ID" value="SFQ04534.1"/>
    <property type="molecule type" value="Genomic_DNA"/>
</dbReference>
<dbReference type="Proteomes" id="UP000183413">
    <property type="component" value="Unassembled WGS sequence"/>
</dbReference>
<proteinExistence type="predicted"/>
<dbReference type="PANTHER" id="PTHR47506:SF1">
    <property type="entry name" value="HTH-TYPE TRANSCRIPTIONAL REGULATOR YJDC"/>
    <property type="match status" value="1"/>
</dbReference>
<dbReference type="InParanoid" id="A0A1I5VAE4"/>
<dbReference type="InterPro" id="IPR009057">
    <property type="entry name" value="Homeodomain-like_sf"/>
</dbReference>
<gene>
    <name evidence="6" type="ORF">SAMN04489713_12156</name>
</gene>
<evidence type="ECO:0000313" key="7">
    <source>
        <dbReference type="Proteomes" id="UP000183413"/>
    </source>
</evidence>
<evidence type="ECO:0000259" key="5">
    <source>
        <dbReference type="PROSITE" id="PS50977"/>
    </source>
</evidence>
<dbReference type="eggNOG" id="COG1309">
    <property type="taxonomic scope" value="Bacteria"/>
</dbReference>
<accession>A0A1I5VAE4</accession>
<protein>
    <submittedName>
        <fullName evidence="6">Regulatory protein, tetR family</fullName>
    </submittedName>
</protein>
<evidence type="ECO:0000313" key="6">
    <source>
        <dbReference type="EMBL" id="SFQ04534.1"/>
    </source>
</evidence>
<evidence type="ECO:0000256" key="2">
    <source>
        <dbReference type="ARBA" id="ARBA00023125"/>
    </source>
</evidence>
<keyword evidence="7" id="KW-1185">Reference proteome</keyword>
<dbReference type="Gene3D" id="1.10.357.10">
    <property type="entry name" value="Tetracycline Repressor, domain 2"/>
    <property type="match status" value="1"/>
</dbReference>
<dbReference type="PRINTS" id="PR00455">
    <property type="entry name" value="HTHTETR"/>
</dbReference>
<feature type="DNA-binding region" description="H-T-H motif" evidence="4">
    <location>
        <begin position="35"/>
        <end position="54"/>
    </location>
</feature>
<keyword evidence="1" id="KW-0805">Transcription regulation</keyword>
<feature type="domain" description="HTH tetR-type" evidence="5">
    <location>
        <begin position="12"/>
        <end position="72"/>
    </location>
</feature>
<dbReference type="RefSeq" id="WP_075024245.1">
    <property type="nucleotide sequence ID" value="NZ_FOVH01000021.1"/>
</dbReference>
<keyword evidence="3" id="KW-0804">Transcription</keyword>
<evidence type="ECO:0000256" key="1">
    <source>
        <dbReference type="ARBA" id="ARBA00023015"/>
    </source>
</evidence>
<dbReference type="AlphaFoldDB" id="A0A1I5VAE4"/>
<evidence type="ECO:0000256" key="4">
    <source>
        <dbReference type="PROSITE-ProRule" id="PRU00335"/>
    </source>
</evidence>
<dbReference type="InterPro" id="IPR036271">
    <property type="entry name" value="Tet_transcr_reg_TetR-rel_C_sf"/>
</dbReference>
<evidence type="ECO:0000256" key="3">
    <source>
        <dbReference type="ARBA" id="ARBA00023163"/>
    </source>
</evidence>
<dbReference type="InterPro" id="IPR001647">
    <property type="entry name" value="HTH_TetR"/>
</dbReference>
<dbReference type="PANTHER" id="PTHR47506">
    <property type="entry name" value="TRANSCRIPTIONAL REGULATORY PROTEIN"/>
    <property type="match status" value="1"/>
</dbReference>
<sequence>MDETDRQPHGGRGARERILWAAAKLFYLEGINATGLERLTDVAHVSKRTFYKHFPSKDALVEAYLRRFHYETPLSRTQVLDDESLTPRERLLALFEPPTPGTALRGCPFHNAAVEICDIETPVRTLVAEYKEAFADRLAATAAEAGASNPRTLGRQLNLLFEGVTALSTSKNSADVFTDAHTTAEILLDASLSTS</sequence>
<dbReference type="PROSITE" id="PS50977">
    <property type="entry name" value="HTH_TETR_2"/>
    <property type="match status" value="1"/>
</dbReference>
<dbReference type="SUPFAM" id="SSF46689">
    <property type="entry name" value="Homeodomain-like"/>
    <property type="match status" value="1"/>
</dbReference>
<reference evidence="6 7" key="1">
    <citation type="submission" date="2016-10" db="EMBL/GenBank/DDBJ databases">
        <authorList>
            <person name="de Groot N.N."/>
        </authorList>
    </citation>
    <scope>NUCLEOTIDE SEQUENCE [LARGE SCALE GENOMIC DNA]</scope>
    <source>
        <strain evidence="6 7">DSM 43067</strain>
    </source>
</reference>
<name>A0A1I5VAE4_9ACTN</name>
<dbReference type="Pfam" id="PF00440">
    <property type="entry name" value="TetR_N"/>
    <property type="match status" value="1"/>
</dbReference>
<dbReference type="GO" id="GO:0003677">
    <property type="term" value="F:DNA binding"/>
    <property type="evidence" value="ECO:0007669"/>
    <property type="project" value="UniProtKB-UniRule"/>
</dbReference>
<keyword evidence="2 4" id="KW-0238">DNA-binding</keyword>
<dbReference type="SUPFAM" id="SSF48498">
    <property type="entry name" value="Tetracyclin repressor-like, C-terminal domain"/>
    <property type="match status" value="1"/>
</dbReference>
<organism evidence="6 7">
    <name type="scientific">Actinomadura madurae</name>
    <dbReference type="NCBI Taxonomy" id="1993"/>
    <lineage>
        <taxon>Bacteria</taxon>
        <taxon>Bacillati</taxon>
        <taxon>Actinomycetota</taxon>
        <taxon>Actinomycetes</taxon>
        <taxon>Streptosporangiales</taxon>
        <taxon>Thermomonosporaceae</taxon>
        <taxon>Actinomadura</taxon>
    </lineage>
</organism>